<name>A0ABN3VM45_9PSEU</name>
<evidence type="ECO:0000313" key="4">
    <source>
        <dbReference type="EMBL" id="GAA2818777.1"/>
    </source>
</evidence>
<evidence type="ECO:0000259" key="3">
    <source>
        <dbReference type="Pfam" id="PF14257"/>
    </source>
</evidence>
<evidence type="ECO:0000256" key="1">
    <source>
        <dbReference type="SAM" id="MobiDB-lite"/>
    </source>
</evidence>
<feature type="compositionally biased region" description="Low complexity" evidence="1">
    <location>
        <begin position="15"/>
        <end position="26"/>
    </location>
</feature>
<dbReference type="EMBL" id="BAAAUX010000035">
    <property type="protein sequence ID" value="GAA2818777.1"/>
    <property type="molecule type" value="Genomic_DNA"/>
</dbReference>
<feature type="compositionally biased region" description="Polar residues" evidence="1">
    <location>
        <begin position="33"/>
        <end position="42"/>
    </location>
</feature>
<proteinExistence type="predicted"/>
<dbReference type="Pfam" id="PF14257">
    <property type="entry name" value="DUF4349"/>
    <property type="match status" value="1"/>
</dbReference>
<keyword evidence="5" id="KW-1185">Reference proteome</keyword>
<evidence type="ECO:0000256" key="2">
    <source>
        <dbReference type="SAM" id="Phobius"/>
    </source>
</evidence>
<feature type="domain" description="DUF4349" evidence="3">
    <location>
        <begin position="53"/>
        <end position="250"/>
    </location>
</feature>
<protein>
    <recommendedName>
        <fullName evidence="3">DUF4349 domain-containing protein</fullName>
    </recommendedName>
</protein>
<gene>
    <name evidence="4" type="ORF">GCM10010470_62620</name>
</gene>
<feature type="region of interest" description="Disordered" evidence="1">
    <location>
        <begin position="13"/>
        <end position="90"/>
    </location>
</feature>
<dbReference type="InterPro" id="IPR025645">
    <property type="entry name" value="DUF4349"/>
</dbReference>
<keyword evidence="2" id="KW-0472">Membrane</keyword>
<accession>A0ABN3VM45</accession>
<organism evidence="4 5">
    <name type="scientific">Saccharopolyspora taberi</name>
    <dbReference type="NCBI Taxonomy" id="60895"/>
    <lineage>
        <taxon>Bacteria</taxon>
        <taxon>Bacillati</taxon>
        <taxon>Actinomycetota</taxon>
        <taxon>Actinomycetes</taxon>
        <taxon>Pseudonocardiales</taxon>
        <taxon>Pseudonocardiaceae</taxon>
        <taxon>Saccharopolyspora</taxon>
    </lineage>
</organism>
<reference evidence="4 5" key="1">
    <citation type="journal article" date="2019" name="Int. J. Syst. Evol. Microbiol.">
        <title>The Global Catalogue of Microorganisms (GCM) 10K type strain sequencing project: providing services to taxonomists for standard genome sequencing and annotation.</title>
        <authorList>
            <consortium name="The Broad Institute Genomics Platform"/>
            <consortium name="The Broad Institute Genome Sequencing Center for Infectious Disease"/>
            <person name="Wu L."/>
            <person name="Ma J."/>
        </authorList>
    </citation>
    <scope>NUCLEOTIDE SEQUENCE [LARGE SCALE GENOMIC DNA]</scope>
    <source>
        <strain evidence="4 5">JCM 9383</strain>
    </source>
</reference>
<keyword evidence="2" id="KW-0812">Transmembrane</keyword>
<dbReference type="Proteomes" id="UP001500979">
    <property type="component" value="Unassembled WGS sequence"/>
</dbReference>
<comment type="caution">
    <text evidence="4">The sequence shown here is derived from an EMBL/GenBank/DDBJ whole genome shotgun (WGS) entry which is preliminary data.</text>
</comment>
<evidence type="ECO:0000313" key="5">
    <source>
        <dbReference type="Proteomes" id="UP001500979"/>
    </source>
</evidence>
<feature type="transmembrane region" description="Helical" evidence="2">
    <location>
        <begin position="226"/>
        <end position="255"/>
    </location>
</feature>
<keyword evidence="2" id="KW-1133">Transmembrane helix</keyword>
<sequence length="265" mass="27625">MLPLLVAGLVTAGCSSSGSSSISEDSAPAVGTGRSSESQQIAPQQPVPPRDDRQVVRTAELGIETGDVPGTAARARGLAESAGGHLAEEDGSRGDAHLVVKVPAAQLDRLLDQLAGLGEVTSRNQRAEDVTDQLVDTRSRIDSQRASVDRLRELMARAGSVGEIVQIESELTSRETELDALLRRQAALAGQVELATVDVRVSAAERPEGGGFLAGLSGGWEALRGFGMFALTALGAVLPFAAVLALPVAAGGLLLRRRRLRRSQP</sequence>